<gene>
    <name evidence="1" type="ORF">SMAX5B_004806</name>
</gene>
<dbReference type="EMBL" id="CP026246">
    <property type="protein sequence ID" value="AWP00514.1"/>
    <property type="molecule type" value="Genomic_DNA"/>
</dbReference>
<sequence>MYPSSNFGPNYELQLSFHDVKDIQHLYGDQYWMLKQLKLEEDFTGNISDLGFPSSIKSSGAALHFRNGRYTVFFTGHECWKYER</sequence>
<accession>A0A2U9B9H4</accession>
<dbReference type="Proteomes" id="UP000246464">
    <property type="component" value="Chromosome 4"/>
</dbReference>
<reference evidence="1 2" key="1">
    <citation type="submission" date="2017-12" db="EMBL/GenBank/DDBJ databases">
        <title>Integrating genomic resources of turbot (Scophthalmus maximus) in depth evaluation of genetic and physical mapping variation across individuals.</title>
        <authorList>
            <person name="Martinez P."/>
        </authorList>
    </citation>
    <scope>NUCLEOTIDE SEQUENCE [LARGE SCALE GENOMIC DNA]</scope>
</reference>
<evidence type="ECO:0000313" key="2">
    <source>
        <dbReference type="Proteomes" id="UP000246464"/>
    </source>
</evidence>
<dbReference type="AlphaFoldDB" id="A0A2U9B9H4"/>
<proteinExistence type="predicted"/>
<dbReference type="SUPFAM" id="SSF50923">
    <property type="entry name" value="Hemopexin-like domain"/>
    <property type="match status" value="1"/>
</dbReference>
<organism evidence="1 2">
    <name type="scientific">Scophthalmus maximus</name>
    <name type="common">Turbot</name>
    <name type="synonym">Psetta maxima</name>
    <dbReference type="NCBI Taxonomy" id="52904"/>
    <lineage>
        <taxon>Eukaryota</taxon>
        <taxon>Metazoa</taxon>
        <taxon>Chordata</taxon>
        <taxon>Craniata</taxon>
        <taxon>Vertebrata</taxon>
        <taxon>Euteleostomi</taxon>
        <taxon>Actinopterygii</taxon>
        <taxon>Neopterygii</taxon>
        <taxon>Teleostei</taxon>
        <taxon>Neoteleostei</taxon>
        <taxon>Acanthomorphata</taxon>
        <taxon>Carangaria</taxon>
        <taxon>Pleuronectiformes</taxon>
        <taxon>Pleuronectoidei</taxon>
        <taxon>Scophthalmidae</taxon>
        <taxon>Scophthalmus</taxon>
    </lineage>
</organism>
<protein>
    <submittedName>
        <fullName evidence="1">Putative collagenase 3-like</fullName>
    </submittedName>
</protein>
<dbReference type="InterPro" id="IPR036375">
    <property type="entry name" value="Hemopexin-like_dom_sf"/>
</dbReference>
<keyword evidence="2" id="KW-1185">Reference proteome</keyword>
<name>A0A2U9B9H4_SCOMX</name>
<dbReference type="Gene3D" id="2.110.10.10">
    <property type="entry name" value="Hemopexin-like domain"/>
    <property type="match status" value="1"/>
</dbReference>
<evidence type="ECO:0000313" key="1">
    <source>
        <dbReference type="EMBL" id="AWP00514.1"/>
    </source>
</evidence>